<dbReference type="HOGENOM" id="CLU_106088_0_0_1"/>
<keyword evidence="1" id="KW-0812">Transmembrane</keyword>
<evidence type="ECO:0000256" key="1">
    <source>
        <dbReference type="SAM" id="Phobius"/>
    </source>
</evidence>
<dbReference type="OMA" id="WTISSCR"/>
<dbReference type="InParanoid" id="M4B4G9"/>
<dbReference type="EnsemblProtists" id="HpaT801168">
    <property type="protein sequence ID" value="HpaP801168"/>
    <property type="gene ID" value="HpaG801168"/>
</dbReference>
<name>M4B4G9_HYAAE</name>
<proteinExistence type="predicted"/>
<dbReference type="PROSITE" id="PS51257">
    <property type="entry name" value="PROKAR_LIPOPROTEIN"/>
    <property type="match status" value="1"/>
</dbReference>
<evidence type="ECO:0000313" key="2">
    <source>
        <dbReference type="EnsemblProtists" id="HpaP801168"/>
    </source>
</evidence>
<feature type="transmembrane region" description="Helical" evidence="1">
    <location>
        <begin position="67"/>
        <end position="92"/>
    </location>
</feature>
<dbReference type="Proteomes" id="UP000011713">
    <property type="component" value="Unassembled WGS sequence"/>
</dbReference>
<feature type="transmembrane region" description="Helical" evidence="1">
    <location>
        <begin position="40"/>
        <end position="60"/>
    </location>
</feature>
<keyword evidence="3" id="KW-1185">Reference proteome</keyword>
<reference evidence="3" key="1">
    <citation type="journal article" date="2010" name="Science">
        <title>Signatures of adaptation to obligate biotrophy in the Hyaloperonospora arabidopsidis genome.</title>
        <authorList>
            <person name="Baxter L."/>
            <person name="Tripathy S."/>
            <person name="Ishaque N."/>
            <person name="Boot N."/>
            <person name="Cabral A."/>
            <person name="Kemen E."/>
            <person name="Thines M."/>
            <person name="Ah-Fong A."/>
            <person name="Anderson R."/>
            <person name="Badejoko W."/>
            <person name="Bittner-Eddy P."/>
            <person name="Boore J.L."/>
            <person name="Chibucos M.C."/>
            <person name="Coates M."/>
            <person name="Dehal P."/>
            <person name="Delehaunty K."/>
            <person name="Dong S."/>
            <person name="Downton P."/>
            <person name="Dumas B."/>
            <person name="Fabro G."/>
            <person name="Fronick C."/>
            <person name="Fuerstenberg S.I."/>
            <person name="Fulton L."/>
            <person name="Gaulin E."/>
            <person name="Govers F."/>
            <person name="Hughes L."/>
            <person name="Humphray S."/>
            <person name="Jiang R.H."/>
            <person name="Judelson H."/>
            <person name="Kamoun S."/>
            <person name="Kyung K."/>
            <person name="Meijer H."/>
            <person name="Minx P."/>
            <person name="Morris P."/>
            <person name="Nelson J."/>
            <person name="Phuntumart V."/>
            <person name="Qutob D."/>
            <person name="Rehmany A."/>
            <person name="Rougon-Cardoso A."/>
            <person name="Ryden P."/>
            <person name="Torto-Alalibo T."/>
            <person name="Studholme D."/>
            <person name="Wang Y."/>
            <person name="Win J."/>
            <person name="Wood J."/>
            <person name="Clifton S.W."/>
            <person name="Rogers J."/>
            <person name="Van den Ackerveken G."/>
            <person name="Jones J.D."/>
            <person name="McDowell J.M."/>
            <person name="Beynon J."/>
            <person name="Tyler B.M."/>
        </authorList>
    </citation>
    <scope>NUCLEOTIDE SEQUENCE [LARGE SCALE GENOMIC DNA]</scope>
    <source>
        <strain evidence="3">Emoy2</strain>
    </source>
</reference>
<dbReference type="AlphaFoldDB" id="M4B4G9"/>
<dbReference type="eggNOG" id="ENOG502S120">
    <property type="taxonomic scope" value="Eukaryota"/>
</dbReference>
<dbReference type="VEuPathDB" id="FungiDB:HpaG801168"/>
<protein>
    <recommendedName>
        <fullName evidence="4">Transmembrane protein</fullName>
    </recommendedName>
</protein>
<feature type="transmembrane region" description="Helical" evidence="1">
    <location>
        <begin position="9"/>
        <end position="34"/>
    </location>
</feature>
<feature type="transmembrane region" description="Helical" evidence="1">
    <location>
        <begin position="104"/>
        <end position="126"/>
    </location>
</feature>
<keyword evidence="1" id="KW-0472">Membrane</keyword>
<evidence type="ECO:0000313" key="3">
    <source>
        <dbReference type="Proteomes" id="UP000011713"/>
    </source>
</evidence>
<accession>M4B4G9</accession>
<keyword evidence="1" id="KW-1133">Transmembrane helix</keyword>
<organism evidence="2 3">
    <name type="scientific">Hyaloperonospora arabidopsidis (strain Emoy2)</name>
    <name type="common">Downy mildew agent</name>
    <name type="synonym">Peronospora arabidopsidis</name>
    <dbReference type="NCBI Taxonomy" id="559515"/>
    <lineage>
        <taxon>Eukaryota</taxon>
        <taxon>Sar</taxon>
        <taxon>Stramenopiles</taxon>
        <taxon>Oomycota</taxon>
        <taxon>Peronosporomycetes</taxon>
        <taxon>Peronosporales</taxon>
        <taxon>Peronosporaceae</taxon>
        <taxon>Hyaloperonospora</taxon>
    </lineage>
</organism>
<reference evidence="2" key="2">
    <citation type="submission" date="2015-06" db="UniProtKB">
        <authorList>
            <consortium name="EnsemblProtists"/>
        </authorList>
    </citation>
    <scope>IDENTIFICATION</scope>
    <source>
        <strain evidence="2">Emoy2</strain>
    </source>
</reference>
<sequence>MLETRRQKLLLNVALYSNLVLSCALLLDTLFLLLTPDVGFEVVVTAAIYVVFTLVALAILNKTPSAFSIGFLVGASSLVLVMALQGALYWGLEARSNPQQTTASWLASGIHAVIFTVQLIVTSVVVKSKEDFIDTYAAYEYIPDATYADDTVLADISHTTSPPYYGAAIPTADI</sequence>
<dbReference type="EMBL" id="JH598253">
    <property type="status" value="NOT_ANNOTATED_CDS"/>
    <property type="molecule type" value="Genomic_DNA"/>
</dbReference>
<evidence type="ECO:0008006" key="4">
    <source>
        <dbReference type="Google" id="ProtNLM"/>
    </source>
</evidence>